<feature type="transmembrane region" description="Helical" evidence="2">
    <location>
        <begin position="723"/>
        <end position="749"/>
    </location>
</feature>
<name>A0A316F8V2_9ACTN</name>
<dbReference type="Proteomes" id="UP000245697">
    <property type="component" value="Unassembled WGS sequence"/>
</dbReference>
<feature type="transmembrane region" description="Helical" evidence="2">
    <location>
        <begin position="552"/>
        <end position="572"/>
    </location>
</feature>
<comment type="caution">
    <text evidence="3">The sequence shown here is derived from an EMBL/GenBank/DDBJ whole genome shotgun (WGS) entry which is preliminary data.</text>
</comment>
<keyword evidence="4" id="KW-1185">Reference proteome</keyword>
<feature type="transmembrane region" description="Helical" evidence="2">
    <location>
        <begin position="487"/>
        <end position="505"/>
    </location>
</feature>
<feature type="transmembrane region" description="Helical" evidence="2">
    <location>
        <begin position="593"/>
        <end position="619"/>
    </location>
</feature>
<evidence type="ECO:0000313" key="4">
    <source>
        <dbReference type="Proteomes" id="UP000245697"/>
    </source>
</evidence>
<keyword evidence="2" id="KW-0812">Transmembrane</keyword>
<feature type="transmembrane region" description="Helical" evidence="2">
    <location>
        <begin position="47"/>
        <end position="70"/>
    </location>
</feature>
<feature type="transmembrane region" description="Helical" evidence="2">
    <location>
        <begin position="678"/>
        <end position="703"/>
    </location>
</feature>
<keyword evidence="2" id="KW-1133">Transmembrane helix</keyword>
<feature type="transmembrane region" description="Helical" evidence="2">
    <location>
        <begin position="526"/>
        <end position="546"/>
    </location>
</feature>
<dbReference type="EMBL" id="QGGR01000014">
    <property type="protein sequence ID" value="PWK42720.1"/>
    <property type="molecule type" value="Genomic_DNA"/>
</dbReference>
<feature type="region of interest" description="Disordered" evidence="1">
    <location>
        <begin position="1"/>
        <end position="37"/>
    </location>
</feature>
<proteinExistence type="predicted"/>
<gene>
    <name evidence="3" type="ORF">BC793_114164</name>
</gene>
<accession>A0A316F8V2</accession>
<evidence type="ECO:0008006" key="5">
    <source>
        <dbReference type="Google" id="ProtNLM"/>
    </source>
</evidence>
<evidence type="ECO:0000256" key="2">
    <source>
        <dbReference type="SAM" id="Phobius"/>
    </source>
</evidence>
<dbReference type="SUPFAM" id="SSF52540">
    <property type="entry name" value="P-loop containing nucleoside triphosphate hydrolases"/>
    <property type="match status" value="1"/>
</dbReference>
<feature type="transmembrane region" description="Helical" evidence="2">
    <location>
        <begin position="463"/>
        <end position="481"/>
    </location>
</feature>
<reference evidence="3 4" key="1">
    <citation type="submission" date="2018-05" db="EMBL/GenBank/DDBJ databases">
        <title>Genomic Encyclopedia of Archaeal and Bacterial Type Strains, Phase II (KMG-II): from individual species to whole genera.</title>
        <authorList>
            <person name="Goeker M."/>
        </authorList>
    </citation>
    <scope>NUCLEOTIDE SEQUENCE [LARGE SCALE GENOMIC DNA]</scope>
    <source>
        <strain evidence="3 4">DSM 45184</strain>
    </source>
</reference>
<evidence type="ECO:0000256" key="1">
    <source>
        <dbReference type="SAM" id="MobiDB-lite"/>
    </source>
</evidence>
<protein>
    <recommendedName>
        <fullName evidence="5">NACHT domain-containing protein</fullName>
    </recommendedName>
</protein>
<keyword evidence="2" id="KW-0472">Membrane</keyword>
<evidence type="ECO:0000313" key="3">
    <source>
        <dbReference type="EMBL" id="PWK42720.1"/>
    </source>
</evidence>
<dbReference type="InterPro" id="IPR027417">
    <property type="entry name" value="P-loop_NTPase"/>
</dbReference>
<organism evidence="3 4">
    <name type="scientific">Actinoplanes xinjiangensis</name>
    <dbReference type="NCBI Taxonomy" id="512350"/>
    <lineage>
        <taxon>Bacteria</taxon>
        <taxon>Bacillati</taxon>
        <taxon>Actinomycetota</taxon>
        <taxon>Actinomycetes</taxon>
        <taxon>Micromonosporales</taxon>
        <taxon>Micromonosporaceae</taxon>
        <taxon>Actinoplanes</taxon>
    </lineage>
</organism>
<feature type="transmembrane region" description="Helical" evidence="2">
    <location>
        <begin position="82"/>
        <end position="103"/>
    </location>
</feature>
<feature type="transmembrane region" description="Helical" evidence="2">
    <location>
        <begin position="631"/>
        <end position="657"/>
    </location>
</feature>
<dbReference type="AlphaFoldDB" id="A0A316F8V2"/>
<sequence>MVPELAGSGRNLGSWEQRWGQGGVQSPVRTGSTSVRDDAGMHSRRRILWAVGGTVLFVVGLAGTFLSLPADVRDTGDQMGSVLGAAGAAVALPVGLLALWALAGPAREQVAEPDDVLDRLARLAGRQWEREAVRRGLRGTTPMRIRWRVTERPVGVPPDEVADLDQVRVTRLRLAGDVQDLAETWRRLPFRRLVVIGRPGAGKTSAAVLLTCGLLADRRPGEPVAVLLDMAGWRPSTEEFAPWLGRMLAGRYGLRVLAREAGRLIAERGVIAVLDGLDEMRPEERAAAVSALNELVDLPLVVMSRAEEYAATVSGTGEPLNRALIVELDPLSPQQAAGYLPGGQAGDGARWAAVARELARHPSGPLAVALSNPLMTYLARTVFRAPGSEPAELIALAASGELERRLFDRYLPALYPDRLPARSRFSAAGSAVWLGFLARLLDRQGQQDFAWWRIGWVSGSPVPAARFAVVSGVVAPFVLFFALVGDLWVEMGVFAAVVGGIAFFYPGASTPEEPRHLRFQARRLRTAAVGGIAFVAPMSFARVLLFPVGGRGLIVLSIALVVAAVWVTRPVWRELALTVVWLGRRGRAAKVVAAPLEGFQGPALAFLIGAALCLSLGLWNDSELRDPLGSALFVGATVAIGLGVPLGLVFGLASAFIRPTPADELWDPERTLRGDRATLLVPPLLISAVTMVAVVAGGSAGMWQLDPAPVWYVVRAGLMAGAFGWFLAVGLGSSVSSAWLTYTVVRLWLAARGRLPWRLMPFLADAAGRGVLRRNGAVYQFRHERLRAYLARGGAGGVRRLE</sequence>